<feature type="transmembrane region" description="Helical" evidence="15">
    <location>
        <begin position="168"/>
        <end position="191"/>
    </location>
</feature>
<evidence type="ECO:0000256" key="5">
    <source>
        <dbReference type="ARBA" id="ARBA00022676"/>
    </source>
</evidence>
<evidence type="ECO:0000313" key="17">
    <source>
        <dbReference type="EMBL" id="KAF7298570.1"/>
    </source>
</evidence>
<evidence type="ECO:0000256" key="10">
    <source>
        <dbReference type="ARBA" id="ARBA00023034"/>
    </source>
</evidence>
<feature type="transmembrane region" description="Helical" evidence="15">
    <location>
        <begin position="26"/>
        <end position="51"/>
    </location>
</feature>
<evidence type="ECO:0000256" key="13">
    <source>
        <dbReference type="ARBA" id="ARBA00048243"/>
    </source>
</evidence>
<feature type="region of interest" description="Disordered" evidence="14">
    <location>
        <begin position="273"/>
        <end position="339"/>
    </location>
</feature>
<feature type="transmembrane region" description="Helical" evidence="15">
    <location>
        <begin position="212"/>
        <end position="235"/>
    </location>
</feature>
<dbReference type="InterPro" id="IPR052105">
    <property type="entry name" value="MGAT5_Glycosyltransferase"/>
</dbReference>
<dbReference type="InterPro" id="IPR026116">
    <property type="entry name" value="GT18_cat"/>
</dbReference>
<comment type="caution">
    <text evidence="17">The sequence shown here is derived from an EMBL/GenBank/DDBJ whole genome shotgun (WGS) entry which is preliminary data.</text>
</comment>
<evidence type="ECO:0000256" key="8">
    <source>
        <dbReference type="ARBA" id="ARBA00022968"/>
    </source>
</evidence>
<feature type="compositionally biased region" description="Basic and acidic residues" evidence="14">
    <location>
        <begin position="330"/>
        <end position="339"/>
    </location>
</feature>
<accession>A0A8H6SIP8</accession>
<dbReference type="EMBL" id="JACAZF010000007">
    <property type="protein sequence ID" value="KAF7298570.1"/>
    <property type="molecule type" value="Genomic_DNA"/>
</dbReference>
<evidence type="ECO:0000313" key="18">
    <source>
        <dbReference type="Proteomes" id="UP000636479"/>
    </source>
</evidence>
<proteinExistence type="inferred from homology"/>
<dbReference type="PANTHER" id="PTHR15075:SF2">
    <property type="entry name" value="ALPHA-1,6-MANNOSYLGLYCOPROTEIN 6-BETA-N-ACETYLGLUCOSAMINYLTRANSFERASE"/>
    <property type="match status" value="1"/>
</dbReference>
<keyword evidence="12" id="KW-0325">Glycoprotein</keyword>
<keyword evidence="18" id="KW-1185">Reference proteome</keyword>
<feature type="compositionally biased region" description="Polar residues" evidence="14">
    <location>
        <begin position="317"/>
        <end position="326"/>
    </location>
</feature>
<evidence type="ECO:0000256" key="14">
    <source>
        <dbReference type="SAM" id="MobiDB-lite"/>
    </source>
</evidence>
<dbReference type="GeneID" id="59347232"/>
<evidence type="ECO:0000256" key="11">
    <source>
        <dbReference type="ARBA" id="ARBA00023136"/>
    </source>
</evidence>
<keyword evidence="8" id="KW-0735">Signal-anchor</keyword>
<evidence type="ECO:0000256" key="1">
    <source>
        <dbReference type="ARBA" id="ARBA00004323"/>
    </source>
</evidence>
<evidence type="ECO:0000259" key="16">
    <source>
        <dbReference type="Pfam" id="PF15024"/>
    </source>
</evidence>
<evidence type="ECO:0000256" key="15">
    <source>
        <dbReference type="SAM" id="Phobius"/>
    </source>
</evidence>
<protein>
    <recommendedName>
        <fullName evidence="4">alpha-1,6-mannosyl-glycoprotein 6-beta-N-acetylglucosaminyltransferase</fullName>
        <ecNumber evidence="4">2.4.1.155</ecNumber>
    </recommendedName>
</protein>
<feature type="domain" description="Glycosyltransferase family 18 catalytic" evidence="16">
    <location>
        <begin position="606"/>
        <end position="823"/>
    </location>
</feature>
<keyword evidence="7 15" id="KW-0812">Transmembrane</keyword>
<comment type="subcellular location">
    <subcellularLocation>
        <location evidence="1">Golgi apparatus membrane</location>
        <topology evidence="1">Single-pass type II membrane protein</topology>
    </subcellularLocation>
</comment>
<evidence type="ECO:0000256" key="2">
    <source>
        <dbReference type="ARBA" id="ARBA00004922"/>
    </source>
</evidence>
<comment type="catalytic activity">
    <reaction evidence="13">
        <text>N(4)-{beta-D-GlcNAc-(1-&gt;2)-[beta-D-GlcNAc-(1-&gt;4)]-alpha-D-Man-(1-&gt;3)-[beta-D-GlcNAc-(1-&gt;2)-alpha-D-Man-(1-&gt;6)]-beta-D-Man-(1-&gt;4)-beta-D-GlcNAc-(1-&gt;4)-beta-D-GlcNAc}-L-asparaginyl-[protein] + UDP-N-acetyl-alpha-D-glucosamine = N(4)-{beta-D-GlcNAc-(1-&gt;2)-[beta-D-GlcNAc-(1-&gt;4)]-alpha-D-Man-(1-&gt;3)-[beta-D-GlcNAc-(1-&gt;2)-[beta-D-GlcNAc-(1-&gt;6)]-alpha-D-Man-(1-&gt;6)]-beta-D-Man-(1-&gt;4)-beta-D-GlcNAc-(1-&gt;4)-beta-D-GlcNAc}-L-asparaginyl-[protein] + UDP + H(+)</text>
        <dbReference type="Rhea" id="RHEA:16921"/>
        <dbReference type="Rhea" id="RHEA-COMP:14374"/>
        <dbReference type="Rhea" id="RHEA-COMP:14377"/>
        <dbReference type="ChEBI" id="CHEBI:15378"/>
        <dbReference type="ChEBI" id="CHEBI:57705"/>
        <dbReference type="ChEBI" id="CHEBI:58223"/>
        <dbReference type="ChEBI" id="CHEBI:139507"/>
        <dbReference type="ChEBI" id="CHEBI:139510"/>
        <dbReference type="EC" id="2.4.1.155"/>
    </reaction>
</comment>
<dbReference type="Proteomes" id="UP000636479">
    <property type="component" value="Unassembled WGS sequence"/>
</dbReference>
<name>A0A8H6SIP8_9AGAR</name>
<evidence type="ECO:0000256" key="12">
    <source>
        <dbReference type="ARBA" id="ARBA00023180"/>
    </source>
</evidence>
<keyword evidence="9 15" id="KW-1133">Transmembrane helix</keyword>
<dbReference type="GO" id="GO:0030144">
    <property type="term" value="F:alpha-1,6-mannosylglycoprotein 6-beta-N-acetylglucosaminyltransferase activity"/>
    <property type="evidence" value="ECO:0007669"/>
    <property type="project" value="UniProtKB-EC"/>
</dbReference>
<feature type="transmembrane region" description="Helical" evidence="15">
    <location>
        <begin position="389"/>
        <end position="407"/>
    </location>
</feature>
<dbReference type="UniPathway" id="UPA00378"/>
<feature type="transmembrane region" description="Helical" evidence="15">
    <location>
        <begin position="72"/>
        <end position="90"/>
    </location>
</feature>
<dbReference type="Pfam" id="PF15024">
    <property type="entry name" value="Glyco_transf_18"/>
    <property type="match status" value="1"/>
</dbReference>
<dbReference type="AlphaFoldDB" id="A0A8H6SIP8"/>
<evidence type="ECO:0000256" key="7">
    <source>
        <dbReference type="ARBA" id="ARBA00022692"/>
    </source>
</evidence>
<evidence type="ECO:0000256" key="6">
    <source>
        <dbReference type="ARBA" id="ARBA00022679"/>
    </source>
</evidence>
<keyword evidence="5" id="KW-0328">Glycosyltransferase</keyword>
<keyword evidence="10" id="KW-0333">Golgi apparatus</keyword>
<dbReference type="RefSeq" id="XP_037217958.1">
    <property type="nucleotide sequence ID" value="XM_037364716.1"/>
</dbReference>
<dbReference type="OrthoDB" id="2113294at2759"/>
<dbReference type="GO" id="GO:0006487">
    <property type="term" value="P:protein N-linked glycosylation"/>
    <property type="evidence" value="ECO:0007669"/>
    <property type="project" value="TreeGrafter"/>
</dbReference>
<organism evidence="17 18">
    <name type="scientific">Mycena indigotica</name>
    <dbReference type="NCBI Taxonomy" id="2126181"/>
    <lineage>
        <taxon>Eukaryota</taxon>
        <taxon>Fungi</taxon>
        <taxon>Dikarya</taxon>
        <taxon>Basidiomycota</taxon>
        <taxon>Agaricomycotina</taxon>
        <taxon>Agaricomycetes</taxon>
        <taxon>Agaricomycetidae</taxon>
        <taxon>Agaricales</taxon>
        <taxon>Marasmiineae</taxon>
        <taxon>Mycenaceae</taxon>
        <taxon>Mycena</taxon>
    </lineage>
</organism>
<sequence length="848" mass="94786">MASNATTPGEASNQFANDVSFEFDDLWSLTLGTLLYGIYFVLFLLSTYLFAARQTRQSRRSSAIWTAFKAPIFAASWCLFVAISIVWILTVQRTFEGSLTQPSETIQNTFIELSLAIGDGMILYRLWAIWRRWTVIIPPFLCFVGLVVTETISVVDTALGSLDIVENTITASVAFTLATNIYCTIFIWYGVWRVTSAAKSVRVVRPAGHLKLTRVVAIFVESAAGFTAYFLLYAILHLRNLKIQFGFINSVPAAIGIANALITARVALAKKENQQDAEMQHQGRRTDKTTLRFASSTSGGETRETETTLDLGALESSLGTSTTRTMGTEGEDKVETTETSRREAFFAPTARVALPQWAPPSTSAPFIIERIRRLTAPPNLLGHCLNPHLRTTVLLACTIGLLALLFLQETTITRWAGRLSPQLSVYTTNFSQYPQDIVWLDGESDVAETINVAALSRILFPSKVDADDHTLFAENERMLRRLFECVEQGNCGRNQTKIVILSSGPFRGALRGDNGGEAIWANSTLIALRSLGYSYLYTTGLSQTVSLYQIFGNMVPIVIVDGSNSHKCFKDDNCVRRENHPHGVPIWKMLSFHFWDSAEHPLGRKWTLNPEPYRPEPDNNTYLGYSIEPQCSRHTFVASEDRRHQGYVLAKNAKYFEPEESSWATDAFARAAISVEQSTNTTFQFLAGVHEEILPNYWPAYVTNGGLLPQPKFYEALAHSKVLIGVGHPAISPTPYDALCLGVPFINPILSWDTVNPGDKARWNSQHNTLKHFEAPYVYNIFKGDTEGFVRAVDEAVRNPISSFVLPTMTMGAVVERLGRILETDWRHEAEMLLEERKKTGKGEKFWI</sequence>
<feature type="compositionally biased region" description="Basic and acidic residues" evidence="14">
    <location>
        <begin position="273"/>
        <end position="290"/>
    </location>
</feature>
<dbReference type="EC" id="2.4.1.155" evidence="4"/>
<keyword evidence="6" id="KW-0808">Transferase</keyword>
<evidence type="ECO:0000256" key="4">
    <source>
        <dbReference type="ARBA" id="ARBA00012671"/>
    </source>
</evidence>
<feature type="transmembrane region" description="Helical" evidence="15">
    <location>
        <begin position="247"/>
        <end position="268"/>
    </location>
</feature>
<evidence type="ECO:0000256" key="3">
    <source>
        <dbReference type="ARBA" id="ARBA00007477"/>
    </source>
</evidence>
<dbReference type="GO" id="GO:0000139">
    <property type="term" value="C:Golgi membrane"/>
    <property type="evidence" value="ECO:0007669"/>
    <property type="project" value="UniProtKB-SubCell"/>
</dbReference>
<feature type="transmembrane region" description="Helical" evidence="15">
    <location>
        <begin position="110"/>
        <end position="128"/>
    </location>
</feature>
<comment type="pathway">
    <text evidence="2">Protein modification; protein glycosylation.</text>
</comment>
<feature type="transmembrane region" description="Helical" evidence="15">
    <location>
        <begin position="140"/>
        <end position="162"/>
    </location>
</feature>
<evidence type="ECO:0000256" key="9">
    <source>
        <dbReference type="ARBA" id="ARBA00022989"/>
    </source>
</evidence>
<keyword evidence="11 15" id="KW-0472">Membrane</keyword>
<reference evidence="17" key="1">
    <citation type="submission" date="2020-05" db="EMBL/GenBank/DDBJ databases">
        <title>Mycena genomes resolve the evolution of fungal bioluminescence.</title>
        <authorList>
            <person name="Tsai I.J."/>
        </authorList>
    </citation>
    <scope>NUCLEOTIDE SEQUENCE</scope>
    <source>
        <strain evidence="17">171206Taipei</strain>
    </source>
</reference>
<comment type="similarity">
    <text evidence="3">Belongs to the glycosyltransferase 18 family.</text>
</comment>
<dbReference type="PANTHER" id="PTHR15075">
    <property type="entry name" value="ALPHA-MANNOSIDE BETA-1,6-N-ACETYLGLUCOSAMINYLTRANSFERASE"/>
    <property type="match status" value="1"/>
</dbReference>
<gene>
    <name evidence="17" type="ORF">MIND_00803700</name>
</gene>